<name>D4K4T6_9FIRM</name>
<protein>
    <submittedName>
        <fullName evidence="1">Uncharacterized protein</fullName>
    </submittedName>
</protein>
<reference evidence="1 2" key="2">
    <citation type="submission" date="2010-03" db="EMBL/GenBank/DDBJ databases">
        <authorList>
            <person name="Pajon A."/>
        </authorList>
    </citation>
    <scope>NUCLEOTIDE SEQUENCE [LARGE SCALE GENOMIC DNA]</scope>
    <source>
        <strain evidence="2">L2-6</strain>
    </source>
</reference>
<dbReference type="HOGENOM" id="CLU_2193083_0_0_9"/>
<evidence type="ECO:0000313" key="1">
    <source>
        <dbReference type="EMBL" id="CBK98529.1"/>
    </source>
</evidence>
<dbReference type="STRING" id="718252.FP2_09720"/>
<keyword evidence="2" id="KW-1185">Reference proteome</keyword>
<gene>
    <name evidence="1" type="ORF">FP2_09720</name>
</gene>
<sequence>MIFASINKDKLYRQASIFRLSACGLIIPPPPVSLSIGFSHFRHIYKIQSHQPCIFHKITGFEGLKAKKYSPGAAFGAAARGWRCSIFFRLPPGGRGLYWYRGKATDTV</sequence>
<evidence type="ECO:0000313" key="2">
    <source>
        <dbReference type="Proteomes" id="UP000008804"/>
    </source>
</evidence>
<dbReference type="EMBL" id="FP929045">
    <property type="protein sequence ID" value="CBK98529.1"/>
    <property type="molecule type" value="Genomic_DNA"/>
</dbReference>
<reference evidence="1 2" key="1">
    <citation type="submission" date="2010-03" db="EMBL/GenBank/DDBJ databases">
        <title>The genome sequence of Faecalibacterium prausnitzii L2/6.</title>
        <authorList>
            <consortium name="metaHIT consortium -- http://www.metahit.eu/"/>
            <person name="Pajon A."/>
            <person name="Turner K."/>
            <person name="Parkhill J."/>
            <person name="Duncan S."/>
            <person name="Flint H."/>
        </authorList>
    </citation>
    <scope>NUCLEOTIDE SEQUENCE [LARGE SCALE GENOMIC DNA]</scope>
    <source>
        <strain evidence="2">L2-6</strain>
    </source>
</reference>
<dbReference type="BioCyc" id="FPRA718252:G1375-812-MONOMER"/>
<dbReference type="Proteomes" id="UP000008804">
    <property type="component" value="Chromosome"/>
</dbReference>
<proteinExistence type="predicted"/>
<accession>D4K4T6</accession>
<organism evidence="1 2">
    <name type="scientific">Faecalibacterium prausnitzii L2-6</name>
    <dbReference type="NCBI Taxonomy" id="718252"/>
    <lineage>
        <taxon>Bacteria</taxon>
        <taxon>Bacillati</taxon>
        <taxon>Bacillota</taxon>
        <taxon>Clostridia</taxon>
        <taxon>Eubacteriales</taxon>
        <taxon>Oscillospiraceae</taxon>
        <taxon>Faecalibacterium</taxon>
    </lineage>
</organism>
<dbReference type="KEGG" id="fpr:FP2_09720"/>
<dbReference type="AlphaFoldDB" id="D4K4T6"/>